<protein>
    <submittedName>
        <fullName evidence="2">Uncharacterized protein</fullName>
    </submittedName>
</protein>
<dbReference type="AlphaFoldDB" id="A0A914PZ91"/>
<reference evidence="2" key="1">
    <citation type="submission" date="2022-11" db="UniProtKB">
        <authorList>
            <consortium name="WormBaseParasite"/>
        </authorList>
    </citation>
    <scope>IDENTIFICATION</scope>
</reference>
<sequence length="90" mass="10360">MEKLSTQLGKKIENYGKNRYITSAMALDPRFKGNTNYLKESQWEAADSSIILHLVKDDVQDFFAEDFNNDLTNANNSFDSTSSNNKSFYY</sequence>
<name>A0A914PZ91_9BILA</name>
<proteinExistence type="predicted"/>
<keyword evidence="1" id="KW-1185">Reference proteome</keyword>
<evidence type="ECO:0000313" key="2">
    <source>
        <dbReference type="WBParaSite" id="PDA_v2.g20198.t1"/>
    </source>
</evidence>
<dbReference type="Proteomes" id="UP000887578">
    <property type="component" value="Unplaced"/>
</dbReference>
<accession>A0A914PZ91</accession>
<organism evidence="1 2">
    <name type="scientific">Panagrolaimus davidi</name>
    <dbReference type="NCBI Taxonomy" id="227884"/>
    <lineage>
        <taxon>Eukaryota</taxon>
        <taxon>Metazoa</taxon>
        <taxon>Ecdysozoa</taxon>
        <taxon>Nematoda</taxon>
        <taxon>Chromadorea</taxon>
        <taxon>Rhabditida</taxon>
        <taxon>Tylenchina</taxon>
        <taxon>Panagrolaimomorpha</taxon>
        <taxon>Panagrolaimoidea</taxon>
        <taxon>Panagrolaimidae</taxon>
        <taxon>Panagrolaimus</taxon>
    </lineage>
</organism>
<dbReference type="WBParaSite" id="PDA_v2.g20198.t1">
    <property type="protein sequence ID" value="PDA_v2.g20198.t1"/>
    <property type="gene ID" value="PDA_v2.g20198"/>
</dbReference>
<evidence type="ECO:0000313" key="1">
    <source>
        <dbReference type="Proteomes" id="UP000887578"/>
    </source>
</evidence>